<gene>
    <name evidence="2" type="ORF">RHGRI_009901</name>
</gene>
<dbReference type="Proteomes" id="UP000823749">
    <property type="component" value="Chromosome 4"/>
</dbReference>
<dbReference type="InterPro" id="IPR017451">
    <property type="entry name" value="F-box-assoc_interact_dom"/>
</dbReference>
<evidence type="ECO:0000259" key="1">
    <source>
        <dbReference type="PROSITE" id="PS50181"/>
    </source>
</evidence>
<dbReference type="SUPFAM" id="SSF50965">
    <property type="entry name" value="Galactose oxidase, central domain"/>
    <property type="match status" value="1"/>
</dbReference>
<comment type="caution">
    <text evidence="2">The sequence shown here is derived from an EMBL/GenBank/DDBJ whole genome shotgun (WGS) entry which is preliminary data.</text>
</comment>
<evidence type="ECO:0000313" key="3">
    <source>
        <dbReference type="Proteomes" id="UP000823749"/>
    </source>
</evidence>
<name>A0AAV6KH37_9ERIC</name>
<keyword evidence="3" id="KW-1185">Reference proteome</keyword>
<dbReference type="CDD" id="cd22157">
    <property type="entry name" value="F-box_AtFBW1-like"/>
    <property type="match status" value="1"/>
</dbReference>
<evidence type="ECO:0000313" key="2">
    <source>
        <dbReference type="EMBL" id="KAG5551634.1"/>
    </source>
</evidence>
<dbReference type="InterPro" id="IPR036047">
    <property type="entry name" value="F-box-like_dom_sf"/>
</dbReference>
<dbReference type="SMART" id="SM00256">
    <property type="entry name" value="FBOX"/>
    <property type="match status" value="1"/>
</dbReference>
<dbReference type="PROSITE" id="PS50181">
    <property type="entry name" value="FBOX"/>
    <property type="match status" value="1"/>
</dbReference>
<dbReference type="EMBL" id="JACTNZ010000004">
    <property type="protein sequence ID" value="KAG5551634.1"/>
    <property type="molecule type" value="Genomic_DNA"/>
</dbReference>
<dbReference type="Pfam" id="PF00646">
    <property type="entry name" value="F-box"/>
    <property type="match status" value="1"/>
</dbReference>
<feature type="domain" description="F-box" evidence="1">
    <location>
        <begin position="1"/>
        <end position="45"/>
    </location>
</feature>
<organism evidence="2 3">
    <name type="scientific">Rhododendron griersonianum</name>
    <dbReference type="NCBI Taxonomy" id="479676"/>
    <lineage>
        <taxon>Eukaryota</taxon>
        <taxon>Viridiplantae</taxon>
        <taxon>Streptophyta</taxon>
        <taxon>Embryophyta</taxon>
        <taxon>Tracheophyta</taxon>
        <taxon>Spermatophyta</taxon>
        <taxon>Magnoliopsida</taxon>
        <taxon>eudicotyledons</taxon>
        <taxon>Gunneridae</taxon>
        <taxon>Pentapetalae</taxon>
        <taxon>asterids</taxon>
        <taxon>Ericales</taxon>
        <taxon>Ericaceae</taxon>
        <taxon>Ericoideae</taxon>
        <taxon>Rhodoreae</taxon>
        <taxon>Rhododendron</taxon>
    </lineage>
</organism>
<dbReference type="InterPro" id="IPR006527">
    <property type="entry name" value="F-box-assoc_dom_typ1"/>
</dbReference>
<proteinExistence type="predicted"/>
<dbReference type="SUPFAM" id="SSF81383">
    <property type="entry name" value="F-box domain"/>
    <property type="match status" value="1"/>
</dbReference>
<accession>A0AAV6KH37</accession>
<dbReference type="Pfam" id="PF07734">
    <property type="entry name" value="FBA_1"/>
    <property type="match status" value="1"/>
</dbReference>
<sequence>MGNPELPIHLVIEILSRLPVKTLLHFRRVCKGWLSLISDPYFANLHLYKSQPSLLLAPFKPVGSRESWKLNLVDLHLNPSSPSNDPVELVTTINLPKGPFPYNVVNSCNGLLCLFAPCTDSPISICNPLLGELVTLPRCPSGCPILSFSYVAFGYSPMTDQYKVVRSFYGKGRLTCETEIYTLGEGSWRNMGKIPCMVRNTSFNAFLDGSLHWISDAFSVDFIYCLDFGSEQFRSVPEPSKFGLAKKECWDCMDVVVLRDCLSICDLSEPGHSEVWVMKDYGVKESWSKDFVIDTMMIDGTCLYYEPIMVLEDGQILVFEDERCSILLYEPGSNCLRNVRTLGFSTRYFLGRAHVPSLLSLRNVAEGENFKDYVISIVSLNAGKYARHGATYSSNPLLSQNASLKGALFPSISSSIVPLTTALPTALTSAFSSSTIPAVYNTTTPP</sequence>
<dbReference type="PANTHER" id="PTHR31111:SF136">
    <property type="entry name" value="F-BOX ASSOCIATED DOMAIN-CONTAINING PROTEIN"/>
    <property type="match status" value="1"/>
</dbReference>
<dbReference type="InterPro" id="IPR011043">
    <property type="entry name" value="Gal_Oxase/kelch_b-propeller"/>
</dbReference>
<protein>
    <recommendedName>
        <fullName evidence="1">F-box domain-containing protein</fullName>
    </recommendedName>
</protein>
<dbReference type="InterPro" id="IPR001810">
    <property type="entry name" value="F-box_dom"/>
</dbReference>
<dbReference type="AlphaFoldDB" id="A0AAV6KH37"/>
<dbReference type="Gene3D" id="1.20.1280.50">
    <property type="match status" value="1"/>
</dbReference>
<dbReference type="NCBIfam" id="TIGR01640">
    <property type="entry name" value="F_box_assoc_1"/>
    <property type="match status" value="1"/>
</dbReference>
<reference evidence="2" key="1">
    <citation type="submission" date="2020-08" db="EMBL/GenBank/DDBJ databases">
        <title>Plant Genome Project.</title>
        <authorList>
            <person name="Zhang R.-G."/>
        </authorList>
    </citation>
    <scope>NUCLEOTIDE SEQUENCE</scope>
    <source>
        <strain evidence="2">WSP0</strain>
        <tissue evidence="2">Leaf</tissue>
    </source>
</reference>
<dbReference type="PANTHER" id="PTHR31111">
    <property type="entry name" value="BNAA05G37150D PROTEIN-RELATED"/>
    <property type="match status" value="1"/>
</dbReference>